<proteinExistence type="predicted"/>
<accession>L9X3E3</accession>
<organism evidence="1 2">
    <name type="scientific">Natronococcus amylolyticus DSM 10524</name>
    <dbReference type="NCBI Taxonomy" id="1227497"/>
    <lineage>
        <taxon>Archaea</taxon>
        <taxon>Methanobacteriati</taxon>
        <taxon>Methanobacteriota</taxon>
        <taxon>Stenosarchaea group</taxon>
        <taxon>Halobacteria</taxon>
        <taxon>Halobacteriales</taxon>
        <taxon>Natrialbaceae</taxon>
        <taxon>Natronococcus</taxon>
    </lineage>
</organism>
<name>L9X3E3_9EURY</name>
<comment type="caution">
    <text evidence="1">The sequence shown here is derived from an EMBL/GenBank/DDBJ whole genome shotgun (WGS) entry which is preliminary data.</text>
</comment>
<gene>
    <name evidence="1" type="ORF">C491_13557</name>
</gene>
<keyword evidence="2" id="KW-1185">Reference proteome</keyword>
<evidence type="ECO:0000313" key="1">
    <source>
        <dbReference type="EMBL" id="ELY55981.1"/>
    </source>
</evidence>
<dbReference type="STRING" id="1227497.C491_13557"/>
<protein>
    <submittedName>
        <fullName evidence="1">Uncharacterized protein</fullName>
    </submittedName>
</protein>
<evidence type="ECO:0000313" key="2">
    <source>
        <dbReference type="Proteomes" id="UP000011688"/>
    </source>
</evidence>
<dbReference type="AlphaFoldDB" id="L9X3E3"/>
<reference evidence="1 2" key="1">
    <citation type="journal article" date="2014" name="PLoS Genet.">
        <title>Phylogenetically driven sequencing of extremely halophilic archaea reveals strategies for static and dynamic osmo-response.</title>
        <authorList>
            <person name="Becker E.A."/>
            <person name="Seitzer P.M."/>
            <person name="Tritt A."/>
            <person name="Larsen D."/>
            <person name="Krusor M."/>
            <person name="Yao A.I."/>
            <person name="Wu D."/>
            <person name="Madern D."/>
            <person name="Eisen J.A."/>
            <person name="Darling A.E."/>
            <person name="Facciotti M.T."/>
        </authorList>
    </citation>
    <scope>NUCLEOTIDE SEQUENCE [LARGE SCALE GENOMIC DNA]</scope>
    <source>
        <strain evidence="1 2">DSM 10524</strain>
    </source>
</reference>
<dbReference type="Proteomes" id="UP000011688">
    <property type="component" value="Unassembled WGS sequence"/>
</dbReference>
<dbReference type="EMBL" id="AOIB01000028">
    <property type="protein sequence ID" value="ELY55981.1"/>
    <property type="molecule type" value="Genomic_DNA"/>
</dbReference>
<sequence length="174" mass="18913">MDAKRDLAQGVLDGNLAMLERGVFGLLKQLAGDAESPYAMSVGRHQHYFQTIMADIATNIDSDTRDSIKNVGRSIGQMFAERDDLSVLQSFHHANSPDQFLSAFEKASMGAVKKSHDTGEVAARSTFLPNSSVNDLLGAISDEETFEAAKQMFVIHASLSAHYQNSTATDNTDN</sequence>